<dbReference type="GO" id="GO:0016780">
    <property type="term" value="F:phosphotransferase activity, for other substituted phosphate groups"/>
    <property type="evidence" value="ECO:0007669"/>
    <property type="project" value="TreeGrafter"/>
</dbReference>
<evidence type="ECO:0000256" key="3">
    <source>
        <dbReference type="ARBA" id="ARBA00022679"/>
    </source>
</evidence>
<reference evidence="10 11" key="1">
    <citation type="submission" date="2016-10" db="EMBL/GenBank/DDBJ databases">
        <authorList>
            <person name="de Groot N.N."/>
        </authorList>
    </citation>
    <scope>NUCLEOTIDE SEQUENCE [LARGE SCALE GENOMIC DNA]</scope>
    <source>
        <strain evidence="10 11">KH1P1</strain>
    </source>
</reference>
<protein>
    <submittedName>
        <fullName evidence="10">Exopolysaccharide biosynthesis polyprenyl glycosylphosphotransferase</fullName>
    </submittedName>
</protein>
<evidence type="ECO:0000256" key="6">
    <source>
        <dbReference type="ARBA" id="ARBA00023136"/>
    </source>
</evidence>
<evidence type="ECO:0000256" key="1">
    <source>
        <dbReference type="ARBA" id="ARBA00004141"/>
    </source>
</evidence>
<feature type="domain" description="Bacterial sugar transferase" evidence="9">
    <location>
        <begin position="255"/>
        <end position="434"/>
    </location>
</feature>
<gene>
    <name evidence="10" type="ORF">SAMN04487771_102636</name>
</gene>
<dbReference type="PANTHER" id="PTHR30576">
    <property type="entry name" value="COLANIC BIOSYNTHESIS UDP-GLUCOSE LIPID CARRIER TRANSFERASE"/>
    <property type="match status" value="1"/>
</dbReference>
<organism evidence="10 11">
    <name type="scientific">[Clostridium] aminophilum</name>
    <dbReference type="NCBI Taxonomy" id="1526"/>
    <lineage>
        <taxon>Bacteria</taxon>
        <taxon>Bacillati</taxon>
        <taxon>Bacillota</taxon>
        <taxon>Clostridia</taxon>
        <taxon>Lachnospirales</taxon>
        <taxon>Lachnospiraceae</taxon>
    </lineage>
</organism>
<dbReference type="GO" id="GO:0016020">
    <property type="term" value="C:membrane"/>
    <property type="evidence" value="ECO:0007669"/>
    <property type="project" value="UniProtKB-SubCell"/>
</dbReference>
<keyword evidence="4 8" id="KW-0812">Transmembrane</keyword>
<proteinExistence type="inferred from homology"/>
<dbReference type="OrthoDB" id="9808602at2"/>
<dbReference type="InterPro" id="IPR017475">
    <property type="entry name" value="EPS_sugar_tfrase"/>
</dbReference>
<evidence type="ECO:0000256" key="8">
    <source>
        <dbReference type="SAM" id="Phobius"/>
    </source>
</evidence>
<evidence type="ECO:0000313" key="11">
    <source>
        <dbReference type="Proteomes" id="UP000199820"/>
    </source>
</evidence>
<sequence>MSKEQAKQNVKRVYVLISSMIAFFTAVALWYWNVAPGWEKGYFGVRTLLAVGVLYTVVYTFFARMYDAHKIGLYRLAELLFSQMLSFVIADTFLFVAAFFWFHNFSRIRISIFLFGVLIQFLGAGFLIFVMNRLYARYDEPRKIMIVYGNEEYKYFLPKLGEKRRYRITACLSEQEGPDRILDCLADCEDVYLINVGRELQNRLMLYCDENGKDIHLSMSLNDLLLFRSDISHSFDTPFLRNKRNPVAWYYPMVKRAADIILSVCGLVILSPVLLLTACAIKLGDGGPVFYRQRRMTTGGRVFSILKFRSMRVDAEKNGARLASEHDDRITPVGKVIRACRIDELPQLINILRGDMSIVGPRPERPEIAEEYEKELPEFRLRLKVKAGLTGYAQVYGRYNTTPQDKLRMDLIYIRERSILFDLQLIFYTLKILFIPESTQGIEDGQKDALKKSKSPVQTPEEDCTGGGQTDAGKKRCGKEKRMKQVEK</sequence>
<comment type="similarity">
    <text evidence="2">Belongs to the bacterial sugar transferase family.</text>
</comment>
<evidence type="ECO:0000256" key="5">
    <source>
        <dbReference type="ARBA" id="ARBA00022989"/>
    </source>
</evidence>
<keyword evidence="3 10" id="KW-0808">Transferase</keyword>
<feature type="transmembrane region" description="Helical" evidence="8">
    <location>
        <begin position="84"/>
        <end position="102"/>
    </location>
</feature>
<dbReference type="eggNOG" id="COG2148">
    <property type="taxonomic scope" value="Bacteria"/>
</dbReference>
<dbReference type="Proteomes" id="UP000199820">
    <property type="component" value="Unassembled WGS sequence"/>
</dbReference>
<comment type="subcellular location">
    <subcellularLocation>
        <location evidence="1">Membrane</location>
        <topology evidence="1">Multi-pass membrane protein</topology>
    </subcellularLocation>
</comment>
<feature type="transmembrane region" description="Helical" evidence="8">
    <location>
        <begin position="12"/>
        <end position="31"/>
    </location>
</feature>
<keyword evidence="11" id="KW-1185">Reference proteome</keyword>
<name>A0A1I0FMY2_9FIRM</name>
<feature type="transmembrane region" description="Helical" evidence="8">
    <location>
        <begin position="43"/>
        <end position="63"/>
    </location>
</feature>
<accession>A0A1I0FMY2</accession>
<dbReference type="PANTHER" id="PTHR30576:SF0">
    <property type="entry name" value="UNDECAPRENYL-PHOSPHATE N-ACETYLGALACTOSAMINYL 1-PHOSPHATE TRANSFERASE-RELATED"/>
    <property type="match status" value="1"/>
</dbReference>
<keyword evidence="5 8" id="KW-1133">Transmembrane helix</keyword>
<feature type="region of interest" description="Disordered" evidence="7">
    <location>
        <begin position="445"/>
        <end position="488"/>
    </location>
</feature>
<evidence type="ECO:0000256" key="4">
    <source>
        <dbReference type="ARBA" id="ARBA00022692"/>
    </source>
</evidence>
<evidence type="ECO:0000256" key="2">
    <source>
        <dbReference type="ARBA" id="ARBA00006464"/>
    </source>
</evidence>
<evidence type="ECO:0000313" key="10">
    <source>
        <dbReference type="EMBL" id="SET58922.1"/>
    </source>
</evidence>
<feature type="transmembrane region" description="Helical" evidence="8">
    <location>
        <begin position="260"/>
        <end position="283"/>
    </location>
</feature>
<feature type="transmembrane region" description="Helical" evidence="8">
    <location>
        <begin position="108"/>
        <end position="135"/>
    </location>
</feature>
<evidence type="ECO:0000256" key="7">
    <source>
        <dbReference type="SAM" id="MobiDB-lite"/>
    </source>
</evidence>
<dbReference type="AlphaFoldDB" id="A0A1I0FMY2"/>
<dbReference type="EMBL" id="FOIL01000026">
    <property type="protein sequence ID" value="SET58922.1"/>
    <property type="molecule type" value="Genomic_DNA"/>
</dbReference>
<dbReference type="STRING" id="1526.SAMN02910262_02287"/>
<keyword evidence="6 8" id="KW-0472">Membrane</keyword>
<dbReference type="NCBIfam" id="TIGR03025">
    <property type="entry name" value="EPS_sugtrans"/>
    <property type="match status" value="1"/>
</dbReference>
<evidence type="ECO:0000259" key="9">
    <source>
        <dbReference type="Pfam" id="PF02397"/>
    </source>
</evidence>
<dbReference type="Pfam" id="PF02397">
    <property type="entry name" value="Bac_transf"/>
    <property type="match status" value="1"/>
</dbReference>
<dbReference type="InterPro" id="IPR003362">
    <property type="entry name" value="Bact_transf"/>
</dbReference>